<evidence type="ECO:0000259" key="1">
    <source>
        <dbReference type="Pfam" id="PF25232"/>
    </source>
</evidence>
<dbReference type="OrthoDB" id="4246702at2"/>
<dbReference type="Pfam" id="PF25232">
    <property type="entry name" value="DUF7848"/>
    <property type="match status" value="1"/>
</dbReference>
<name>A0A0L8JRI1_STRVR</name>
<dbReference type="AlphaFoldDB" id="A0A0L8JRI1"/>
<reference evidence="2 3" key="1">
    <citation type="submission" date="2015-06" db="EMBL/GenBank/DDBJ databases">
        <authorList>
            <person name="Hoefler B.C."/>
            <person name="Straight P.D."/>
        </authorList>
    </citation>
    <scope>NUCLEOTIDE SEQUENCE [LARGE SCALE GENOMIC DNA]</scope>
    <source>
        <strain evidence="2 3">NRRL 3427</strain>
    </source>
</reference>
<protein>
    <recommendedName>
        <fullName evidence="1">DUF7848 domain-containing protein</fullName>
    </recommendedName>
</protein>
<evidence type="ECO:0000313" key="2">
    <source>
        <dbReference type="EMBL" id="KOG16220.1"/>
    </source>
</evidence>
<evidence type="ECO:0000313" key="3">
    <source>
        <dbReference type="Proteomes" id="UP000037023"/>
    </source>
</evidence>
<gene>
    <name evidence="2" type="ORF">ADK34_26150</name>
</gene>
<dbReference type="EMBL" id="LGUP01000361">
    <property type="protein sequence ID" value="KOG16220.1"/>
    <property type="molecule type" value="Genomic_DNA"/>
</dbReference>
<proteinExistence type="predicted"/>
<dbReference type="Proteomes" id="UP000037023">
    <property type="component" value="Unassembled WGS sequence"/>
</dbReference>
<dbReference type="RefSeq" id="WP_033207231.1">
    <property type="nucleotide sequence ID" value="NZ_LGUP01000361.1"/>
</dbReference>
<dbReference type="InterPro" id="IPR057170">
    <property type="entry name" value="DUF7848"/>
</dbReference>
<dbReference type="PATRIC" id="fig|1938.6.peg.5623"/>
<comment type="caution">
    <text evidence="2">The sequence shown here is derived from an EMBL/GenBank/DDBJ whole genome shotgun (WGS) entry which is preliminary data.</text>
</comment>
<accession>A0A0L8JRI1</accession>
<organism evidence="2 3">
    <name type="scientific">Streptomyces viridochromogenes</name>
    <dbReference type="NCBI Taxonomy" id="1938"/>
    <lineage>
        <taxon>Bacteria</taxon>
        <taxon>Bacillati</taxon>
        <taxon>Actinomycetota</taxon>
        <taxon>Actinomycetes</taxon>
        <taxon>Kitasatosporales</taxon>
        <taxon>Streptomycetaceae</taxon>
        <taxon>Streptomyces</taxon>
    </lineage>
</organism>
<feature type="domain" description="DUF7848" evidence="1">
    <location>
        <begin position="2"/>
        <end position="70"/>
    </location>
</feature>
<sequence>MADWKITPDREPGSEPVTHAMQCARPECLEKSDASGGWEAPLSWALTHSGRNPSHTSYREIITRMYRTEMVP</sequence>